<comment type="caution">
    <text evidence="7">The sequence shown here is derived from an EMBL/GenBank/DDBJ whole genome shotgun (WGS) entry which is preliminary data.</text>
</comment>
<dbReference type="InterPro" id="IPR001911">
    <property type="entry name" value="Ribosomal_bS21"/>
</dbReference>
<reference evidence="7 8" key="1">
    <citation type="journal article" date="2016" name="Nat. Commun.">
        <title>Thousands of microbial genomes shed light on interconnected biogeochemical processes in an aquifer system.</title>
        <authorList>
            <person name="Anantharaman K."/>
            <person name="Brown C.T."/>
            <person name="Hug L.A."/>
            <person name="Sharon I."/>
            <person name="Castelle C.J."/>
            <person name="Probst A.J."/>
            <person name="Thomas B.C."/>
            <person name="Singh A."/>
            <person name="Wilkins M.J."/>
            <person name="Karaoz U."/>
            <person name="Brodie E.L."/>
            <person name="Williams K.H."/>
            <person name="Hubbard S.S."/>
            <person name="Banfield J.F."/>
        </authorList>
    </citation>
    <scope>NUCLEOTIDE SEQUENCE [LARGE SCALE GENOMIC DNA]</scope>
</reference>
<dbReference type="GO" id="GO:1990904">
    <property type="term" value="C:ribonucleoprotein complex"/>
    <property type="evidence" value="ECO:0007669"/>
    <property type="project" value="UniProtKB-KW"/>
</dbReference>
<sequence>MEIKVVNNQVERAMRELKRLLIREGLFKEIKKRRYYAKPSVRNKLKREEAEKTRHKDRKRAAARARNFL</sequence>
<evidence type="ECO:0000256" key="2">
    <source>
        <dbReference type="ARBA" id="ARBA00022980"/>
    </source>
</evidence>
<dbReference type="Proteomes" id="UP000178449">
    <property type="component" value="Unassembled WGS sequence"/>
</dbReference>
<evidence type="ECO:0000256" key="5">
    <source>
        <dbReference type="HAMAP-Rule" id="MF_00358"/>
    </source>
</evidence>
<gene>
    <name evidence="5" type="primary">rpsU</name>
    <name evidence="7" type="ORF">A2527_10635</name>
</gene>
<feature type="region of interest" description="Disordered" evidence="6">
    <location>
        <begin position="42"/>
        <end position="69"/>
    </location>
</feature>
<dbReference type="Gene3D" id="1.20.5.1150">
    <property type="entry name" value="Ribosomal protein S8"/>
    <property type="match status" value="1"/>
</dbReference>
<dbReference type="GO" id="GO:0006412">
    <property type="term" value="P:translation"/>
    <property type="evidence" value="ECO:0007669"/>
    <property type="project" value="UniProtKB-UniRule"/>
</dbReference>
<keyword evidence="2 5" id="KW-0689">Ribosomal protein</keyword>
<name>A0A1F6GGR1_9PROT</name>
<dbReference type="EMBL" id="MFNE01000001">
    <property type="protein sequence ID" value="OGG97282.1"/>
    <property type="molecule type" value="Genomic_DNA"/>
</dbReference>
<evidence type="ECO:0000256" key="6">
    <source>
        <dbReference type="SAM" id="MobiDB-lite"/>
    </source>
</evidence>
<dbReference type="STRING" id="1817772.A2527_10635"/>
<dbReference type="InterPro" id="IPR038380">
    <property type="entry name" value="Ribosomal_bS21_sf"/>
</dbReference>
<evidence type="ECO:0000256" key="4">
    <source>
        <dbReference type="ARBA" id="ARBA00035135"/>
    </source>
</evidence>
<dbReference type="Pfam" id="PF01165">
    <property type="entry name" value="Ribosomal_S21"/>
    <property type="match status" value="1"/>
</dbReference>
<evidence type="ECO:0000313" key="8">
    <source>
        <dbReference type="Proteomes" id="UP000178449"/>
    </source>
</evidence>
<protein>
    <recommendedName>
        <fullName evidence="4 5">Small ribosomal subunit protein bS21</fullName>
    </recommendedName>
</protein>
<evidence type="ECO:0000256" key="1">
    <source>
        <dbReference type="ARBA" id="ARBA00006640"/>
    </source>
</evidence>
<dbReference type="AlphaFoldDB" id="A0A1F6GGR1"/>
<evidence type="ECO:0000256" key="3">
    <source>
        <dbReference type="ARBA" id="ARBA00023274"/>
    </source>
</evidence>
<dbReference type="GO" id="GO:0003735">
    <property type="term" value="F:structural constituent of ribosome"/>
    <property type="evidence" value="ECO:0007669"/>
    <property type="project" value="InterPro"/>
</dbReference>
<organism evidence="7 8">
    <name type="scientific">Candidatus Lambdaproteobacteria bacterium RIFOXYD2_FULL_50_16</name>
    <dbReference type="NCBI Taxonomy" id="1817772"/>
    <lineage>
        <taxon>Bacteria</taxon>
        <taxon>Pseudomonadati</taxon>
        <taxon>Pseudomonadota</taxon>
        <taxon>Candidatus Lambdaproteobacteria</taxon>
    </lineage>
</organism>
<dbReference type="NCBIfam" id="TIGR00030">
    <property type="entry name" value="S21p"/>
    <property type="match status" value="1"/>
</dbReference>
<dbReference type="HAMAP" id="MF_00358">
    <property type="entry name" value="Ribosomal_bS21"/>
    <property type="match status" value="1"/>
</dbReference>
<comment type="similarity">
    <text evidence="1 5">Belongs to the bacterial ribosomal protein bS21 family.</text>
</comment>
<keyword evidence="3 5" id="KW-0687">Ribonucleoprotein</keyword>
<proteinExistence type="inferred from homology"/>
<evidence type="ECO:0000313" key="7">
    <source>
        <dbReference type="EMBL" id="OGG97282.1"/>
    </source>
</evidence>
<accession>A0A1F6GGR1</accession>
<dbReference type="GO" id="GO:0005840">
    <property type="term" value="C:ribosome"/>
    <property type="evidence" value="ECO:0007669"/>
    <property type="project" value="UniProtKB-KW"/>
</dbReference>